<evidence type="ECO:0000259" key="4">
    <source>
        <dbReference type="Pfam" id="PF23878"/>
    </source>
</evidence>
<evidence type="ECO:0000313" key="8">
    <source>
        <dbReference type="Proteomes" id="UP001152747"/>
    </source>
</evidence>
<proteinExistence type="inferred from homology"/>
<feature type="domain" description="ELP1 first N-terminal beta-propeller" evidence="3">
    <location>
        <begin position="63"/>
        <end position="333"/>
    </location>
</feature>
<dbReference type="InterPro" id="IPR056169">
    <property type="entry name" value="HB_ELP1"/>
</dbReference>
<dbReference type="InterPro" id="IPR056167">
    <property type="entry name" value="A-sol_ELP1"/>
</dbReference>
<dbReference type="PANTHER" id="PTHR12747:SF0">
    <property type="entry name" value="ELONGATOR COMPLEX PROTEIN 1"/>
    <property type="match status" value="1"/>
</dbReference>
<name>A0A9P1I8X9_9PELO</name>
<dbReference type="GO" id="GO:0005829">
    <property type="term" value="C:cytosol"/>
    <property type="evidence" value="ECO:0007669"/>
    <property type="project" value="TreeGrafter"/>
</dbReference>
<dbReference type="Pfam" id="PF23936">
    <property type="entry name" value="HB_ELP1"/>
    <property type="match status" value="1"/>
</dbReference>
<keyword evidence="1" id="KW-0963">Cytoplasm</keyword>
<dbReference type="PIRSF" id="PIRSF017233">
    <property type="entry name" value="IKAP"/>
    <property type="match status" value="1"/>
</dbReference>
<evidence type="ECO:0000259" key="6">
    <source>
        <dbReference type="Pfam" id="PF23936"/>
    </source>
</evidence>
<gene>
    <name evidence="7" type="ORF">CAMP_LOCUS3083</name>
</gene>
<dbReference type="SUPFAM" id="SSF69322">
    <property type="entry name" value="Tricorn protease domain 2"/>
    <property type="match status" value="1"/>
</dbReference>
<accession>A0A9P1I8X9</accession>
<reference evidence="7" key="1">
    <citation type="submission" date="2022-11" db="EMBL/GenBank/DDBJ databases">
        <authorList>
            <person name="Kikuchi T."/>
        </authorList>
    </citation>
    <scope>NUCLEOTIDE SEQUENCE</scope>
    <source>
        <strain evidence="7">PS1010</strain>
    </source>
</reference>
<dbReference type="Pfam" id="PF23925">
    <property type="entry name" value="A-sol_ELP1"/>
    <property type="match status" value="1"/>
</dbReference>
<dbReference type="AlphaFoldDB" id="A0A9P1I8X9"/>
<dbReference type="InterPro" id="IPR056164">
    <property type="entry name" value="Beta-prop_ELP1_1st"/>
</dbReference>
<evidence type="ECO:0000313" key="7">
    <source>
        <dbReference type="EMBL" id="CAI5440446.1"/>
    </source>
</evidence>
<feature type="domain" description="ELP1 TPR" evidence="4">
    <location>
        <begin position="795"/>
        <end position="932"/>
    </location>
</feature>
<dbReference type="GO" id="GO:0033588">
    <property type="term" value="C:elongator holoenzyme complex"/>
    <property type="evidence" value="ECO:0007669"/>
    <property type="project" value="InterPro"/>
</dbReference>
<dbReference type="OrthoDB" id="40048at2759"/>
<sequence>MKNLKISTVSQQDVPETSQIFDINPITGEIIIATNNHLIFPESGKQIAFENQENLPIILLSVKNEQVLVLLANGSGFGWMEGAEAAEFLEICDICHSERASAEWSPDEQILAISDGNALFFIDPSLTTFYERILSFNDDELHAAPVNVGWGSESTQFRGSAGKLKAGEKIEKERVELEAHSKKSSVCWRFDGEFLGVSYFSEGERTRMLTIFDKNGAVQSSMNIRNIYLSDCFAMRPNANLICSSILKENGMDEVVFFERNGETRNGYLMKWSKNQKSRRIKKISWNSTGSILAFHVICGEEEFLQFWRLSNYEFTQKITWKLEISSNFTFKWSTIDENVIYVLENGKFWNFSIFESSSYSQDLEMNLVVATDEIRISDLCKRAIPPPMFENSLNFEADVVFYRILEKKIHVLTADSVIHQFAQSSNTTNFQKIQTSLLQNPSKGPISGFTYDSEAETYAISKNIDFSEFGAIQVYNVKISKVWLTAEAALYIDGTKIASNIISILPKENDLMVIDFENKLRFVDFENLRFAEDVRDVEAGCELVSADSATANVVLQAARGNLETIQPRRFVIREIKRLLDEKLYIEAFKFMKKHRIDMNFAMDYKKETLSADAETWLQNTCDSQLLEQLIVSCTEQKSDEGNELCTKVYEEILKIEDLKRKTKLFPLLLTSLLRSTPSRINDSLKEIQEFVKDVEDRKDVFTRQSLHHVSFFVPAKELFNCALSTYDLKLAQKVAEASNYDPKEYLPILNRLNKFENELEKQYRINLVRENWVDCLKSLFVLDKYEQSEEKSENWWKEAEEIIERENLYEESLKIANSRDEKRYANCCELYAKYLEKKFLWKEAAMFFELAGDLEKTLKSWEMSRDVDGLISAARRAKLDFAQLKIHAIKMSSALRESRQLKECAKALKLANSPISQIVQVLCEAQEWLLASREVEEKFGESLDKSQEILRNSAISRWETLKLELMRRSAEFERYRARLQIVRENKLKKLEQFAAGEIEDLRDDISMISSISSRSGSSKVSMASTVRRRKQIEKKKNSLKEGGEYEDSALLNVLAENYTWMQQTRGEIAQLLPVLIVSGKMRESLELRDSAEEFTRKLVKSKMSIWPENLAIQMLPGPLYSVLDPNLEPSPVPMPTVFRLEPELIPPNFNFPVIFP</sequence>
<keyword evidence="1" id="KW-0539">Nucleus</keyword>
<dbReference type="InterPro" id="IPR056166">
    <property type="entry name" value="TPR_ELP1"/>
</dbReference>
<comment type="function">
    <text evidence="1">Component of the elongator complex which is required for multiple tRNA modifications, including mcm5U (5-methoxycarbonylmethyl uridine), mcm5s2U (5-methoxycarbonylmethyl-2-thiouridine), and ncm5U (5-carbamoylmethyl uridine). The elongator complex catalyzes formation of carboxymethyluridine in the wobble base at position 34 in tRNAs.</text>
</comment>
<dbReference type="GO" id="GO:0000049">
    <property type="term" value="F:tRNA binding"/>
    <property type="evidence" value="ECO:0007669"/>
    <property type="project" value="TreeGrafter"/>
</dbReference>
<dbReference type="EMBL" id="CANHGI010000001">
    <property type="protein sequence ID" value="CAI5440446.1"/>
    <property type="molecule type" value="Genomic_DNA"/>
</dbReference>
<feature type="region of interest" description="Disordered" evidence="2">
    <location>
        <begin position="1016"/>
        <end position="1040"/>
    </location>
</feature>
<comment type="caution">
    <text evidence="7">The sequence shown here is derived from an EMBL/GenBank/DDBJ whole genome shotgun (WGS) entry which is preliminary data.</text>
</comment>
<feature type="domain" description="ELP1 alpha-solenoid" evidence="5">
    <location>
        <begin position="569"/>
        <end position="753"/>
    </location>
</feature>
<comment type="subcellular location">
    <subcellularLocation>
        <location evidence="1">Cytoplasm</location>
    </subcellularLocation>
    <subcellularLocation>
        <location evidence="1">Nucleus</location>
    </subcellularLocation>
</comment>
<keyword evidence="8" id="KW-1185">Reference proteome</keyword>
<organism evidence="7 8">
    <name type="scientific">Caenorhabditis angaria</name>
    <dbReference type="NCBI Taxonomy" id="860376"/>
    <lineage>
        <taxon>Eukaryota</taxon>
        <taxon>Metazoa</taxon>
        <taxon>Ecdysozoa</taxon>
        <taxon>Nematoda</taxon>
        <taxon>Chromadorea</taxon>
        <taxon>Rhabditida</taxon>
        <taxon>Rhabditina</taxon>
        <taxon>Rhabditomorpha</taxon>
        <taxon>Rhabditoidea</taxon>
        <taxon>Rhabditidae</taxon>
        <taxon>Peloderinae</taxon>
        <taxon>Caenorhabditis</taxon>
    </lineage>
</organism>
<evidence type="ECO:0000256" key="1">
    <source>
        <dbReference type="PIRNR" id="PIRNR017233"/>
    </source>
</evidence>
<feature type="domain" description="ELP1 three-helical bundle" evidence="6">
    <location>
        <begin position="960"/>
        <end position="1103"/>
    </location>
</feature>
<evidence type="ECO:0000256" key="2">
    <source>
        <dbReference type="SAM" id="MobiDB-lite"/>
    </source>
</evidence>
<evidence type="ECO:0000259" key="5">
    <source>
        <dbReference type="Pfam" id="PF23925"/>
    </source>
</evidence>
<protein>
    <recommendedName>
        <fullName evidence="1">Elongator complex protein 1</fullName>
    </recommendedName>
</protein>
<dbReference type="Proteomes" id="UP001152747">
    <property type="component" value="Unassembled WGS sequence"/>
</dbReference>
<comment type="similarity">
    <text evidence="1">Belongs to the ELP1/IKA1 family.</text>
</comment>
<dbReference type="GO" id="GO:0002926">
    <property type="term" value="P:tRNA wobble base 5-methoxycarbonylmethyl-2-thiouridinylation"/>
    <property type="evidence" value="ECO:0007669"/>
    <property type="project" value="TreeGrafter"/>
</dbReference>
<dbReference type="Pfam" id="PF04762">
    <property type="entry name" value="Beta-prop_ELP1_1st"/>
    <property type="match status" value="1"/>
</dbReference>
<dbReference type="InterPro" id="IPR006849">
    <property type="entry name" value="Elp1"/>
</dbReference>
<dbReference type="Pfam" id="PF23878">
    <property type="entry name" value="TPR_ELP1"/>
    <property type="match status" value="1"/>
</dbReference>
<evidence type="ECO:0000259" key="3">
    <source>
        <dbReference type="Pfam" id="PF04762"/>
    </source>
</evidence>
<dbReference type="PANTHER" id="PTHR12747">
    <property type="entry name" value="ELONGATOR COMPLEX PROTEIN 1"/>
    <property type="match status" value="1"/>
</dbReference>
<dbReference type="GO" id="GO:0005634">
    <property type="term" value="C:nucleus"/>
    <property type="evidence" value="ECO:0007669"/>
    <property type="project" value="UniProtKB-SubCell"/>
</dbReference>
<feature type="compositionally biased region" description="Low complexity" evidence="2">
    <location>
        <begin position="1016"/>
        <end position="1025"/>
    </location>
</feature>